<dbReference type="GO" id="GO:2000641">
    <property type="term" value="P:regulation of early endosome to late endosome transport"/>
    <property type="evidence" value="ECO:0007669"/>
    <property type="project" value="InterPro"/>
</dbReference>
<dbReference type="EMBL" id="KK118122">
    <property type="protein sequence ID" value="KFM72288.1"/>
    <property type="molecule type" value="Genomic_DNA"/>
</dbReference>
<dbReference type="GO" id="GO:0010008">
    <property type="term" value="C:endosome membrane"/>
    <property type="evidence" value="ECO:0007669"/>
    <property type="project" value="TreeGrafter"/>
</dbReference>
<dbReference type="PROSITE" id="PS50076">
    <property type="entry name" value="DNAJ_2"/>
    <property type="match status" value="1"/>
</dbReference>
<organism evidence="2 3">
    <name type="scientific">Stegodyphus mimosarum</name>
    <name type="common">African social velvet spider</name>
    <dbReference type="NCBI Taxonomy" id="407821"/>
    <lineage>
        <taxon>Eukaryota</taxon>
        <taxon>Metazoa</taxon>
        <taxon>Ecdysozoa</taxon>
        <taxon>Arthropoda</taxon>
        <taxon>Chelicerata</taxon>
        <taxon>Arachnida</taxon>
        <taxon>Araneae</taxon>
        <taxon>Araneomorphae</taxon>
        <taxon>Entelegynae</taxon>
        <taxon>Eresoidea</taxon>
        <taxon>Eresidae</taxon>
        <taxon>Stegodyphus</taxon>
    </lineage>
</organism>
<dbReference type="InterPro" id="IPR025640">
    <property type="entry name" value="GYF_2"/>
</dbReference>
<dbReference type="Gene3D" id="1.10.287.110">
    <property type="entry name" value="DnaJ domain"/>
    <property type="match status" value="1"/>
</dbReference>
<evidence type="ECO:0000313" key="2">
    <source>
        <dbReference type="EMBL" id="KFM72288.1"/>
    </source>
</evidence>
<dbReference type="SMART" id="SM00185">
    <property type="entry name" value="ARM"/>
    <property type="match status" value="5"/>
</dbReference>
<dbReference type="Pfam" id="PF14237">
    <property type="entry name" value="GYF_2"/>
    <property type="match status" value="1"/>
</dbReference>
<dbReference type="InterPro" id="IPR000225">
    <property type="entry name" value="Armadillo"/>
</dbReference>
<sequence>MHDDYDLRQEQLNKSSLLSTKKFLESLLEMFVEHIDKGTGALVVSSMLDFLTFALCAPYSETTDGSHFDTLLAMVADYGRQLFRLFQHTSLAIVKGAGLLMKAIIEEGDVEISAKMQELSLAEGALPRHLHIAMFTSSTDTRLLTMQQLSRHLVGLWITGHPTAMGLLKRILPTGLLAHLDSTEKVPQKTVDYINIRDNLQIAVDQSQKTGRKLPPSIQVLEKHLEFVLQHWRARIGMPKKEDKVQQRPIVLRKRRERIKNEANWPMFYYQFNQDHTKPDLIWNYRTREELKDALEKEMRDFNLDRELSRSTVISWNHTEFEVHYNSLAEEIKIGDYYLRLLLEEDEKDTTDSSYIRKSYEFFNDLYHRFLLSPKTSMKSMCLQAMAIVYGRHFEDIGCFNDTRFVISMLDRTTDKLERDRLVIFVGKLILDKRNVKEIIDAGGLRILVDLLTLAHLHTSRATVPTQTNVIEASPDMMLMTEKEWYYRNAEKERHGPFGFSEVKDLWNEGIINPKTKCWAQGMDGWKPVHSIPQLKWCLMATGNALMNESDLANEILRMLIKICEYFPSRDSDGAIIRPLPRAKRQLSDSTCLPHIVQLLLTFDPVLVEKVAMLLTHIMVDNPAISRLYLTGFFYFILMYTGSNLLPIGNLLQISHSCQAFRCEENQASSIMQRSILGQLLPEAMVCYLENHGAEKFAQIFLGEFDTPEAIWSNEMRRMMIEKIASHIADFTPRLRSNTRALYQYCPIPVIQYPQLENELFCNIFYLRHLCDTLHFPDWPIKDPVKLLKDVLDAWKQEVEKKPPVLSLDEAYETLGLKRESQPEENVIRKSYFKLAQKYHPDKNPDGREMFENVNKAYEFLCSKSSRQCEGPDPHNVVLILKTQTILFSRYKDVLHPYKYSGYPMLVKTIRLETNDSQLFSKTAPLLAAAAETAYHTVNCSALNAEEMRREGGLEALQEAFSRCVGVLSHSSKMEDLSTQVCIHISRCFAVAAQFRGCRERMIEMPDMIKDLCRILYFNHLTKLCAVVVECISALAINDVLQTHLYQAGVLFHLLKFLFNYDYTLEEGGVEREEESNKQEIANQLAKLSINALSRIGGYGSGEDETPKNDAVHMSLTAMLTPYLVNQLGHGDVSEVLKILNSNTENPYLIWNNATRAELNEYLEIQCKNKIRSGECDPTYGSDFKFSAHSSELIIGGVFVRIYNEQPTFPLENPKHFTLELLDFLCSQAQYLYSLMSLQSSGVKAETNQTRLKSVEMALEALRNVIRNNPGVEMQCIGHFKLLFSLLRLDNCPRVQALAIDVIAGVTGNQECVNDIAASDVLVYLLLVLHSFQLSASQITVLEILLPLMSNGKLVKDAMAKGAVIYLLNLFCNSTNPTIRELTAGLLAKMTTEKLMGPKLRITLSKFLPTLFLDAMKDSPEAAVHMFEGTQENPELIWNDDAREHLCSVVRNLANEHYKIQKDNPQTQWKLPNESYLTVSEDQEMTVAGVYLRLFIQNPSWVLRRPKEFLTELLDRLYAMMFKDNVNNEVLETLTQALVSLLSAQPSLLDQVPALGHIPRLLQVMPKQHDAVSGSCLQIIRQLSNSDSCVKCLSQSNFICPMMIAMKRRNDLVGIACEALNNAFTHCTEDLMQQALEAKLVPYLLDLLERKLEGNTAAVKAQIVQVLKAMCLSLQHGGQITQELENSEIWAEYKDQKHDLFISETQTSGYLTGGAPNVAGYLTQG</sequence>
<dbReference type="SUPFAM" id="SSF48371">
    <property type="entry name" value="ARM repeat"/>
    <property type="match status" value="2"/>
</dbReference>
<dbReference type="InterPro" id="IPR045802">
    <property type="entry name" value="GRV2/DNAJC13_N"/>
</dbReference>
<dbReference type="CDD" id="cd06257">
    <property type="entry name" value="DnaJ"/>
    <property type="match status" value="1"/>
</dbReference>
<evidence type="ECO:0000259" key="1">
    <source>
        <dbReference type="PROSITE" id="PS50076"/>
    </source>
</evidence>
<dbReference type="InterPro" id="IPR035445">
    <property type="entry name" value="GYF-like_dom_sf"/>
</dbReference>
<dbReference type="Gene3D" id="1.25.10.10">
    <property type="entry name" value="Leucine-rich Repeat Variant"/>
    <property type="match status" value="1"/>
</dbReference>
<protein>
    <submittedName>
        <fullName evidence="2">DnaJ-like protein subfamily C member 13</fullName>
    </submittedName>
</protein>
<dbReference type="STRING" id="407821.A0A087U4J9"/>
<dbReference type="SUPFAM" id="SSF55277">
    <property type="entry name" value="GYF domain"/>
    <property type="match status" value="1"/>
</dbReference>
<keyword evidence="3" id="KW-1185">Reference proteome</keyword>
<dbReference type="OMA" id="IGMLERX"/>
<dbReference type="InterPro" id="IPR011989">
    <property type="entry name" value="ARM-like"/>
</dbReference>
<dbReference type="GO" id="GO:0007032">
    <property type="term" value="P:endosome organization"/>
    <property type="evidence" value="ECO:0007669"/>
    <property type="project" value="InterPro"/>
</dbReference>
<feature type="non-terminal residue" evidence="2">
    <location>
        <position position="1725"/>
    </location>
</feature>
<dbReference type="Pfam" id="PF19432">
    <property type="entry name" value="RME-8_N"/>
    <property type="match status" value="1"/>
</dbReference>
<dbReference type="InterPro" id="IPR036869">
    <property type="entry name" value="J_dom_sf"/>
</dbReference>
<dbReference type="InterPro" id="IPR016024">
    <property type="entry name" value="ARM-type_fold"/>
</dbReference>
<dbReference type="FunFam" id="1.10.287.110:FF:000007">
    <property type="entry name" value="DnaJ (Hsp40) homolog, subfamily C, member 13"/>
    <property type="match status" value="1"/>
</dbReference>
<dbReference type="PANTHER" id="PTHR36983">
    <property type="entry name" value="DNAJ HOMOLOG SUBFAMILY C MEMBER 13"/>
    <property type="match status" value="1"/>
</dbReference>
<accession>A0A087U4J9</accession>
<dbReference type="Proteomes" id="UP000054359">
    <property type="component" value="Unassembled WGS sequence"/>
</dbReference>
<dbReference type="SMART" id="SM00271">
    <property type="entry name" value="DnaJ"/>
    <property type="match status" value="1"/>
</dbReference>
<reference evidence="2 3" key="1">
    <citation type="submission" date="2013-11" db="EMBL/GenBank/DDBJ databases">
        <title>Genome sequencing of Stegodyphus mimosarum.</title>
        <authorList>
            <person name="Bechsgaard J."/>
        </authorList>
    </citation>
    <scope>NUCLEOTIDE SEQUENCE [LARGE SCALE GENOMIC DNA]</scope>
</reference>
<dbReference type="Pfam" id="PF00226">
    <property type="entry name" value="DnaJ"/>
    <property type="match status" value="1"/>
</dbReference>
<name>A0A087U4J9_STEMI</name>
<dbReference type="GO" id="GO:0006898">
    <property type="term" value="P:receptor-mediated endocytosis"/>
    <property type="evidence" value="ECO:0007669"/>
    <property type="project" value="TreeGrafter"/>
</dbReference>
<dbReference type="PANTHER" id="PTHR36983:SF2">
    <property type="entry name" value="DNAJ HOMOLOG SUBFAMILY C MEMBER 13"/>
    <property type="match status" value="1"/>
</dbReference>
<dbReference type="InterPro" id="IPR001623">
    <property type="entry name" value="DnaJ_domain"/>
</dbReference>
<feature type="domain" description="J" evidence="1">
    <location>
        <begin position="810"/>
        <end position="866"/>
    </location>
</feature>
<gene>
    <name evidence="2" type="ORF">X975_02909</name>
</gene>
<proteinExistence type="predicted"/>
<evidence type="ECO:0000313" key="3">
    <source>
        <dbReference type="Proteomes" id="UP000054359"/>
    </source>
</evidence>
<dbReference type="InterPro" id="IPR044978">
    <property type="entry name" value="GRV2/DNAJC13"/>
</dbReference>
<dbReference type="OrthoDB" id="69656at2759"/>